<sequence length="110" mass="12494">MVVETEGWQIIDHLQLFGPCESLCARLLHNDSYTRRFKREEATRYCGAGRRAPAQGGSQTTWLLLEVLRRSQVANDDARLDGSVNPNFRDSDHLHIPALEDHPEVAKLIL</sequence>
<gene>
    <name evidence="1" type="ORF">SETIT_8G176900v2</name>
</gene>
<dbReference type="AlphaFoldDB" id="A0A368S8W0"/>
<organism evidence="1">
    <name type="scientific">Setaria italica</name>
    <name type="common">Foxtail millet</name>
    <name type="synonym">Panicum italicum</name>
    <dbReference type="NCBI Taxonomy" id="4555"/>
    <lineage>
        <taxon>Eukaryota</taxon>
        <taxon>Viridiplantae</taxon>
        <taxon>Streptophyta</taxon>
        <taxon>Embryophyta</taxon>
        <taxon>Tracheophyta</taxon>
        <taxon>Spermatophyta</taxon>
        <taxon>Magnoliopsida</taxon>
        <taxon>Liliopsida</taxon>
        <taxon>Poales</taxon>
        <taxon>Poaceae</taxon>
        <taxon>PACMAD clade</taxon>
        <taxon>Panicoideae</taxon>
        <taxon>Panicodae</taxon>
        <taxon>Paniceae</taxon>
        <taxon>Cenchrinae</taxon>
        <taxon>Setaria</taxon>
    </lineage>
</organism>
<dbReference type="EMBL" id="CM003535">
    <property type="protein sequence ID" value="RCV38866.1"/>
    <property type="molecule type" value="Genomic_DNA"/>
</dbReference>
<proteinExistence type="predicted"/>
<reference evidence="1" key="2">
    <citation type="submission" date="2015-07" db="EMBL/GenBank/DDBJ databases">
        <authorList>
            <person name="Noorani M."/>
        </authorList>
    </citation>
    <scope>NUCLEOTIDE SEQUENCE</scope>
    <source>
        <strain evidence="1">Yugu1</strain>
    </source>
</reference>
<reference evidence="1" key="1">
    <citation type="journal article" date="2012" name="Nat. Biotechnol.">
        <title>Reference genome sequence of the model plant Setaria.</title>
        <authorList>
            <person name="Bennetzen J.L."/>
            <person name="Schmutz J."/>
            <person name="Wang H."/>
            <person name="Percifield R."/>
            <person name="Hawkins J."/>
            <person name="Pontaroli A.C."/>
            <person name="Estep M."/>
            <person name="Feng L."/>
            <person name="Vaughn J.N."/>
            <person name="Grimwood J."/>
            <person name="Jenkins J."/>
            <person name="Barry K."/>
            <person name="Lindquist E."/>
            <person name="Hellsten U."/>
            <person name="Deshpande S."/>
            <person name="Wang X."/>
            <person name="Wu X."/>
            <person name="Mitros T."/>
            <person name="Triplett J."/>
            <person name="Yang X."/>
            <person name="Ye C.Y."/>
            <person name="Mauro-Herrera M."/>
            <person name="Wang L."/>
            <person name="Li P."/>
            <person name="Sharma M."/>
            <person name="Sharma R."/>
            <person name="Ronald P.C."/>
            <person name="Panaud O."/>
            <person name="Kellogg E.A."/>
            <person name="Brutnell T.P."/>
            <person name="Doust A.N."/>
            <person name="Tuskan G.A."/>
            <person name="Rokhsar D."/>
            <person name="Devos K.M."/>
        </authorList>
    </citation>
    <scope>NUCLEOTIDE SEQUENCE [LARGE SCALE GENOMIC DNA]</scope>
    <source>
        <strain evidence="1">Yugu1</strain>
    </source>
</reference>
<name>A0A368S8W0_SETIT</name>
<protein>
    <submittedName>
        <fullName evidence="1">Uncharacterized protein</fullName>
    </submittedName>
</protein>
<accession>A0A368S8W0</accession>
<evidence type="ECO:0000313" key="1">
    <source>
        <dbReference type="EMBL" id="RCV38866.1"/>
    </source>
</evidence>